<dbReference type="Pfam" id="PF07812">
    <property type="entry name" value="TfuA"/>
    <property type="match status" value="1"/>
</dbReference>
<name>A0A4V3XKX4_9RHOB</name>
<proteinExistence type="predicted"/>
<dbReference type="RefSeq" id="WP_136461524.1">
    <property type="nucleotide sequence ID" value="NZ_SRKY01000001.1"/>
</dbReference>
<keyword evidence="3" id="KW-1185">Reference proteome</keyword>
<gene>
    <name evidence="2" type="ORF">E4Z66_03425</name>
</gene>
<dbReference type="AlphaFoldDB" id="A0A4V3XKX4"/>
<dbReference type="OrthoDB" id="118811at2"/>
<feature type="domain" description="TfuA-like core" evidence="1">
    <location>
        <begin position="55"/>
        <end position="173"/>
    </location>
</feature>
<sequence>MVTPPREVPLVFLGPSCDADSVRQILPDAVIVPPVARGDLYRYRMLNFGLFVIFDGVFSDALAVAPREIVDVMEDGAAVVGAASMGALRAADCAVAGAVGQGAVFRLFRRGVLTSEDEVAVLHVPDRAYPPVTLALVSIRFALRRAHREGHLAQTQTAALMEAAQNLTYQDRSWARIAAAAGMPLGADVLRALKAHDIKRADVLACCRFVRRHQGTARLASHVRADLRAPVGRMGQPRERGPDPFAGYDMPKVIPDFWLWALCAGALNDAPFPVPSQAQILAADTAALRQAFDDGAPQLSPLFMRFSVFRKAVDLMVARGTAPQPQFLDMAEREILASHGVSNWADLSALPDFRAALDLYRTQRAMALEVRNYRLISLVPVPEPAQTQP</sequence>
<reference evidence="2 3" key="1">
    <citation type="submission" date="2019-04" db="EMBL/GenBank/DDBJ databases">
        <title>Shimia ponticola sp. nov., isolated from seawater.</title>
        <authorList>
            <person name="Kim Y.-O."/>
            <person name="Yoon J.-H."/>
        </authorList>
    </citation>
    <scope>NUCLEOTIDE SEQUENCE [LARGE SCALE GENOMIC DNA]</scope>
    <source>
        <strain evidence="2 3">MYP11</strain>
    </source>
</reference>
<accession>A0A4V3XKX4</accession>
<dbReference type="Proteomes" id="UP000306602">
    <property type="component" value="Unassembled WGS sequence"/>
</dbReference>
<dbReference type="InterPro" id="IPR012924">
    <property type="entry name" value="TfuA_core"/>
</dbReference>
<evidence type="ECO:0000313" key="2">
    <source>
        <dbReference type="EMBL" id="THH38633.1"/>
    </source>
</evidence>
<comment type="caution">
    <text evidence="2">The sequence shown here is derived from an EMBL/GenBank/DDBJ whole genome shotgun (WGS) entry which is preliminary data.</text>
</comment>
<evidence type="ECO:0000313" key="3">
    <source>
        <dbReference type="Proteomes" id="UP000306602"/>
    </source>
</evidence>
<dbReference type="EMBL" id="SRKY01000001">
    <property type="protein sequence ID" value="THH38633.1"/>
    <property type="molecule type" value="Genomic_DNA"/>
</dbReference>
<organism evidence="2 3">
    <name type="scientific">Aliishimia ponticola</name>
    <dbReference type="NCBI Taxonomy" id="2499833"/>
    <lineage>
        <taxon>Bacteria</taxon>
        <taxon>Pseudomonadati</taxon>
        <taxon>Pseudomonadota</taxon>
        <taxon>Alphaproteobacteria</taxon>
        <taxon>Rhodobacterales</taxon>
        <taxon>Paracoccaceae</taxon>
        <taxon>Aliishimia</taxon>
    </lineage>
</organism>
<evidence type="ECO:0000259" key="1">
    <source>
        <dbReference type="Pfam" id="PF07812"/>
    </source>
</evidence>
<protein>
    <recommendedName>
        <fullName evidence="1">TfuA-like core domain-containing protein</fullName>
    </recommendedName>
</protein>